<evidence type="ECO:0000313" key="3">
    <source>
        <dbReference type="Proteomes" id="UP000011087"/>
    </source>
</evidence>
<dbReference type="AlphaFoldDB" id="L1I9S6"/>
<reference evidence="2" key="3">
    <citation type="submission" date="2015-06" db="UniProtKB">
        <authorList>
            <consortium name="EnsemblProtists"/>
        </authorList>
    </citation>
    <scope>IDENTIFICATION</scope>
</reference>
<evidence type="ECO:0000313" key="1">
    <source>
        <dbReference type="EMBL" id="EKX33006.1"/>
    </source>
</evidence>
<dbReference type="EMBL" id="JH993160">
    <property type="protein sequence ID" value="EKX33006.1"/>
    <property type="molecule type" value="Genomic_DNA"/>
</dbReference>
<organism evidence="1">
    <name type="scientific">Guillardia theta (strain CCMP2712)</name>
    <name type="common">Cryptophyte</name>
    <dbReference type="NCBI Taxonomy" id="905079"/>
    <lineage>
        <taxon>Eukaryota</taxon>
        <taxon>Cryptophyceae</taxon>
        <taxon>Pyrenomonadales</taxon>
        <taxon>Geminigeraceae</taxon>
        <taxon>Guillardia</taxon>
    </lineage>
</organism>
<dbReference type="OrthoDB" id="45682at2759"/>
<dbReference type="EnsemblProtists" id="EKX33006">
    <property type="protein sequence ID" value="EKX33006"/>
    <property type="gene ID" value="GUITHDRAFT_148211"/>
</dbReference>
<keyword evidence="3" id="KW-1185">Reference proteome</keyword>
<dbReference type="GeneID" id="17289741"/>
<sequence length="259" mass="27831">MRYNLSASAKKPGPLAKCLKKSTGATTLRNAKTASIWVTKDKPAALMRVKLLAEEQKQAKGSFPGPCPVVYNSKVADTSELEAAVSVGASAVTISLSDVGLEKAQEIVSSAAQLGLETVVSIKKNGQVDEALKCKPDVFLVAAEEIEDTVSIVQALGGDKLPIIAQVQAMQKNANEREYVQKIKEAGCKAILLKEACVGDSEDLDYTKWAVEAFNSKLSKEFGKMTGMTISMTDMTRDSPGAINGVYSRAWKRKQLEDL</sequence>
<protein>
    <recommendedName>
        <fullName evidence="4">Indole-3-glycerol-phosphate synthase</fullName>
    </recommendedName>
</protein>
<dbReference type="InterPro" id="IPR013785">
    <property type="entry name" value="Aldolase_TIM"/>
</dbReference>
<gene>
    <name evidence="1" type="ORF">GUITHDRAFT_148211</name>
</gene>
<reference evidence="1 3" key="1">
    <citation type="journal article" date="2012" name="Nature">
        <title>Algal genomes reveal evolutionary mosaicism and the fate of nucleomorphs.</title>
        <authorList>
            <consortium name="DOE Joint Genome Institute"/>
            <person name="Curtis B.A."/>
            <person name="Tanifuji G."/>
            <person name="Burki F."/>
            <person name="Gruber A."/>
            <person name="Irimia M."/>
            <person name="Maruyama S."/>
            <person name="Arias M.C."/>
            <person name="Ball S.G."/>
            <person name="Gile G.H."/>
            <person name="Hirakawa Y."/>
            <person name="Hopkins J.F."/>
            <person name="Kuo A."/>
            <person name="Rensing S.A."/>
            <person name="Schmutz J."/>
            <person name="Symeonidi A."/>
            <person name="Elias M."/>
            <person name="Eveleigh R.J."/>
            <person name="Herman E.K."/>
            <person name="Klute M.J."/>
            <person name="Nakayama T."/>
            <person name="Obornik M."/>
            <person name="Reyes-Prieto A."/>
            <person name="Armbrust E.V."/>
            <person name="Aves S.J."/>
            <person name="Beiko R.G."/>
            <person name="Coutinho P."/>
            <person name="Dacks J.B."/>
            <person name="Durnford D.G."/>
            <person name="Fast N.M."/>
            <person name="Green B.R."/>
            <person name="Grisdale C.J."/>
            <person name="Hempel F."/>
            <person name="Henrissat B."/>
            <person name="Hoppner M.P."/>
            <person name="Ishida K."/>
            <person name="Kim E."/>
            <person name="Koreny L."/>
            <person name="Kroth P.G."/>
            <person name="Liu Y."/>
            <person name="Malik S.B."/>
            <person name="Maier U.G."/>
            <person name="McRose D."/>
            <person name="Mock T."/>
            <person name="Neilson J.A."/>
            <person name="Onodera N.T."/>
            <person name="Poole A.M."/>
            <person name="Pritham E.J."/>
            <person name="Richards T.A."/>
            <person name="Rocap G."/>
            <person name="Roy S.W."/>
            <person name="Sarai C."/>
            <person name="Schaack S."/>
            <person name="Shirato S."/>
            <person name="Slamovits C.H."/>
            <person name="Spencer D.F."/>
            <person name="Suzuki S."/>
            <person name="Worden A.Z."/>
            <person name="Zauner S."/>
            <person name="Barry K."/>
            <person name="Bell C."/>
            <person name="Bharti A.K."/>
            <person name="Crow J.A."/>
            <person name="Grimwood J."/>
            <person name="Kramer R."/>
            <person name="Lindquist E."/>
            <person name="Lucas S."/>
            <person name="Salamov A."/>
            <person name="McFadden G.I."/>
            <person name="Lane C.E."/>
            <person name="Keeling P.J."/>
            <person name="Gray M.W."/>
            <person name="Grigoriev I.V."/>
            <person name="Archibald J.M."/>
        </authorList>
    </citation>
    <scope>NUCLEOTIDE SEQUENCE</scope>
    <source>
        <strain evidence="1 3">CCMP2712</strain>
    </source>
</reference>
<proteinExistence type="predicted"/>
<accession>L1I9S6</accession>
<dbReference type="PaxDb" id="55529-EKX33006"/>
<name>L1I9S6_GUITC</name>
<dbReference type="RefSeq" id="XP_005819986.1">
    <property type="nucleotide sequence ID" value="XM_005819929.1"/>
</dbReference>
<evidence type="ECO:0000313" key="2">
    <source>
        <dbReference type="EnsemblProtists" id="EKX33006"/>
    </source>
</evidence>
<dbReference type="InterPro" id="IPR011060">
    <property type="entry name" value="RibuloseP-bd_barrel"/>
</dbReference>
<dbReference type="SUPFAM" id="SSF51366">
    <property type="entry name" value="Ribulose-phoshate binding barrel"/>
    <property type="match status" value="1"/>
</dbReference>
<dbReference type="KEGG" id="gtt:GUITHDRAFT_148211"/>
<dbReference type="Gene3D" id="3.20.20.70">
    <property type="entry name" value="Aldolase class I"/>
    <property type="match status" value="1"/>
</dbReference>
<dbReference type="HOGENOM" id="CLU_1100245_0_0_1"/>
<evidence type="ECO:0008006" key="4">
    <source>
        <dbReference type="Google" id="ProtNLM"/>
    </source>
</evidence>
<reference evidence="3" key="2">
    <citation type="submission" date="2012-11" db="EMBL/GenBank/DDBJ databases">
        <authorList>
            <person name="Kuo A."/>
            <person name="Curtis B.A."/>
            <person name="Tanifuji G."/>
            <person name="Burki F."/>
            <person name="Gruber A."/>
            <person name="Irimia M."/>
            <person name="Maruyama S."/>
            <person name="Arias M.C."/>
            <person name="Ball S.G."/>
            <person name="Gile G.H."/>
            <person name="Hirakawa Y."/>
            <person name="Hopkins J.F."/>
            <person name="Rensing S.A."/>
            <person name="Schmutz J."/>
            <person name="Symeonidi A."/>
            <person name="Elias M."/>
            <person name="Eveleigh R.J."/>
            <person name="Herman E.K."/>
            <person name="Klute M.J."/>
            <person name="Nakayama T."/>
            <person name="Obornik M."/>
            <person name="Reyes-Prieto A."/>
            <person name="Armbrust E.V."/>
            <person name="Aves S.J."/>
            <person name="Beiko R.G."/>
            <person name="Coutinho P."/>
            <person name="Dacks J.B."/>
            <person name="Durnford D.G."/>
            <person name="Fast N.M."/>
            <person name="Green B.R."/>
            <person name="Grisdale C."/>
            <person name="Hempe F."/>
            <person name="Henrissat B."/>
            <person name="Hoppner M.P."/>
            <person name="Ishida K.-I."/>
            <person name="Kim E."/>
            <person name="Koreny L."/>
            <person name="Kroth P.G."/>
            <person name="Liu Y."/>
            <person name="Malik S.-B."/>
            <person name="Maier U.G."/>
            <person name="McRose D."/>
            <person name="Mock T."/>
            <person name="Neilson J.A."/>
            <person name="Onodera N.T."/>
            <person name="Poole A.M."/>
            <person name="Pritham E.J."/>
            <person name="Richards T.A."/>
            <person name="Rocap G."/>
            <person name="Roy S.W."/>
            <person name="Sarai C."/>
            <person name="Schaack S."/>
            <person name="Shirato S."/>
            <person name="Slamovits C.H."/>
            <person name="Spencer D.F."/>
            <person name="Suzuki S."/>
            <person name="Worden A.Z."/>
            <person name="Zauner S."/>
            <person name="Barry K."/>
            <person name="Bell C."/>
            <person name="Bharti A.K."/>
            <person name="Crow J.A."/>
            <person name="Grimwood J."/>
            <person name="Kramer R."/>
            <person name="Lindquist E."/>
            <person name="Lucas S."/>
            <person name="Salamov A."/>
            <person name="McFadden G.I."/>
            <person name="Lane C.E."/>
            <person name="Keeling P.J."/>
            <person name="Gray M.W."/>
            <person name="Grigoriev I.V."/>
            <person name="Archibald J.M."/>
        </authorList>
    </citation>
    <scope>NUCLEOTIDE SEQUENCE</scope>
    <source>
        <strain evidence="3">CCMP2712</strain>
    </source>
</reference>
<dbReference type="Proteomes" id="UP000011087">
    <property type="component" value="Unassembled WGS sequence"/>
</dbReference>